<dbReference type="EMBL" id="QHLY01000012">
    <property type="protein sequence ID" value="PXA68769.1"/>
    <property type="molecule type" value="Genomic_DNA"/>
</dbReference>
<dbReference type="Proteomes" id="UP000246722">
    <property type="component" value="Unassembled WGS sequence"/>
</dbReference>
<dbReference type="GO" id="GO:0003677">
    <property type="term" value="F:DNA binding"/>
    <property type="evidence" value="ECO:0007669"/>
    <property type="project" value="InterPro"/>
</dbReference>
<proteinExistence type="predicted"/>
<dbReference type="InterPro" id="IPR010982">
    <property type="entry name" value="Lambda_DNA-bd_dom_sf"/>
</dbReference>
<dbReference type="SUPFAM" id="SSF47413">
    <property type="entry name" value="lambda repressor-like DNA-binding domains"/>
    <property type="match status" value="1"/>
</dbReference>
<evidence type="ECO:0000259" key="1">
    <source>
        <dbReference type="PROSITE" id="PS50943"/>
    </source>
</evidence>
<sequence>MSNNEDVRAFLMSRRANVTPEDVGLRGDTTRRVPGLRRNEVAVLAGVSVEYYSRVERGNLAGVSDAVLDALAGALRLDDAERAHLFDLSRQANASPVRRARRTPARTLPPVMTWTLNAITGGAAFVRNNRLDIIAENALLRGLYRDAYALGERPVNLARFAFLQRETAEQFYMDWKAAADLNVGLLRTEAGRSPHDKALQDLIGELSVRSEEFRRRWAAHDVRVHTTAPKLIRHPVVGDLNLVFQSFDAGTDPGLHLVTYTAEPGSPSAERLALLATWVATTESEQLTAKRQG</sequence>
<dbReference type="Pfam" id="PF13560">
    <property type="entry name" value="HTH_31"/>
    <property type="match status" value="1"/>
</dbReference>
<gene>
    <name evidence="2" type="ORF">CTB96_10065</name>
</gene>
<dbReference type="SMART" id="SM00530">
    <property type="entry name" value="HTH_XRE"/>
    <property type="match status" value="1"/>
</dbReference>
<keyword evidence="3" id="KW-1185">Reference proteome</keyword>
<organism evidence="2 3">
    <name type="scientific">Cryobacterium arcticum</name>
    <dbReference type="NCBI Taxonomy" id="670052"/>
    <lineage>
        <taxon>Bacteria</taxon>
        <taxon>Bacillati</taxon>
        <taxon>Actinomycetota</taxon>
        <taxon>Actinomycetes</taxon>
        <taxon>Micrococcales</taxon>
        <taxon>Microbacteriaceae</taxon>
        <taxon>Cryobacterium</taxon>
    </lineage>
</organism>
<dbReference type="Gene3D" id="3.30.450.180">
    <property type="match status" value="1"/>
</dbReference>
<dbReference type="Gene3D" id="1.10.260.40">
    <property type="entry name" value="lambda repressor-like DNA-binding domains"/>
    <property type="match status" value="1"/>
</dbReference>
<name>A0A317ZUD5_9MICO</name>
<dbReference type="CDD" id="cd00093">
    <property type="entry name" value="HTH_XRE"/>
    <property type="match status" value="1"/>
</dbReference>
<evidence type="ECO:0000313" key="3">
    <source>
        <dbReference type="Proteomes" id="UP000246722"/>
    </source>
</evidence>
<dbReference type="RefSeq" id="WP_110128415.1">
    <property type="nucleotide sequence ID" value="NZ_QHLY01000012.1"/>
</dbReference>
<comment type="caution">
    <text evidence="2">The sequence shown here is derived from an EMBL/GenBank/DDBJ whole genome shotgun (WGS) entry which is preliminary data.</text>
</comment>
<dbReference type="InterPro" id="IPR001387">
    <property type="entry name" value="Cro/C1-type_HTH"/>
</dbReference>
<dbReference type="PROSITE" id="PS50943">
    <property type="entry name" value="HTH_CROC1"/>
    <property type="match status" value="1"/>
</dbReference>
<dbReference type="AlphaFoldDB" id="A0A317ZUD5"/>
<accession>A0A317ZUD5</accession>
<dbReference type="OrthoDB" id="3518652at2"/>
<reference evidence="2 3" key="1">
    <citation type="submission" date="2018-05" db="EMBL/GenBank/DDBJ databases">
        <title>Genetic diversity of glacier-inhabiting Cryobacterium bacteria in China and description of Cryobacterium mengkeensis sp. nov. and Arthrobacter glacialis sp. nov.</title>
        <authorList>
            <person name="Liu Q."/>
            <person name="Xin Y.-H."/>
        </authorList>
    </citation>
    <scope>NUCLEOTIDE SEQUENCE [LARGE SCALE GENOMIC DNA]</scope>
    <source>
        <strain evidence="2 3">SK-1</strain>
    </source>
</reference>
<dbReference type="PANTHER" id="PTHR35010">
    <property type="entry name" value="BLL4672 PROTEIN-RELATED"/>
    <property type="match status" value="1"/>
</dbReference>
<evidence type="ECO:0000313" key="2">
    <source>
        <dbReference type="EMBL" id="PXA68769.1"/>
    </source>
</evidence>
<feature type="domain" description="HTH cro/C1-type" evidence="1">
    <location>
        <begin position="35"/>
        <end position="82"/>
    </location>
</feature>
<dbReference type="InterPro" id="IPR041413">
    <property type="entry name" value="MLTR_LBD"/>
</dbReference>
<dbReference type="Pfam" id="PF17765">
    <property type="entry name" value="MLTR_LBD"/>
    <property type="match status" value="1"/>
</dbReference>
<protein>
    <submittedName>
        <fullName evidence="2">Transcriptional regulator</fullName>
    </submittedName>
</protein>
<dbReference type="PANTHER" id="PTHR35010:SF2">
    <property type="entry name" value="BLL4672 PROTEIN"/>
    <property type="match status" value="1"/>
</dbReference>